<keyword evidence="8" id="KW-1185">Reference proteome</keyword>
<dbReference type="Pfam" id="PF01810">
    <property type="entry name" value="LysE"/>
    <property type="match status" value="1"/>
</dbReference>
<keyword evidence="4 6" id="KW-1133">Transmembrane helix</keyword>
<organism evidence="7 8">
    <name type="scientific">Acinetobacter lanii</name>
    <dbReference type="NCBI Taxonomy" id="2715163"/>
    <lineage>
        <taxon>Bacteria</taxon>
        <taxon>Pseudomonadati</taxon>
        <taxon>Pseudomonadota</taxon>
        <taxon>Gammaproteobacteria</taxon>
        <taxon>Moraxellales</taxon>
        <taxon>Moraxellaceae</taxon>
        <taxon>Acinetobacter</taxon>
    </lineage>
</organism>
<dbReference type="KEGG" id="alj:G8D99_06615"/>
<dbReference type="Proteomes" id="UP000501939">
    <property type="component" value="Chromosome"/>
</dbReference>
<evidence type="ECO:0000256" key="4">
    <source>
        <dbReference type="ARBA" id="ARBA00022989"/>
    </source>
</evidence>
<protein>
    <submittedName>
        <fullName evidence="7">LysE family transporter</fullName>
    </submittedName>
</protein>
<sequence>MSLLFTICALHFVAQLSPGPDVLLIAKSSASTTRINTLKIILGISVGIVVWVILTLSGFSVLIEKFPWIQQLLMLIGGFFLAKMGWAMLIGGLKSRHQSFDLNAGSEGKSESREAQTAAKTHYFLQGLLTNLSNPKTLIYFSSVFSLALTSSASAYLKTQLAIIIPIQTFLVFAVFMLIMSMPKIKQFYQHSGSYIDIISGTLFLIFAIWLWVDAIRLIN</sequence>
<dbReference type="PANTHER" id="PTHR30086:SF19">
    <property type="entry name" value="THREONINE EFFLUX PROTEIN"/>
    <property type="match status" value="1"/>
</dbReference>
<gene>
    <name evidence="7" type="ORF">G8D99_06615</name>
</gene>
<keyword evidence="3 6" id="KW-0812">Transmembrane</keyword>
<reference evidence="7 8" key="1">
    <citation type="submission" date="2020-03" db="EMBL/GenBank/DDBJ databases">
        <authorList>
            <person name="Zhu W."/>
        </authorList>
    </citation>
    <scope>NUCLEOTIDE SEQUENCE [LARGE SCALE GENOMIC DNA]</scope>
    <source>
        <strain evidence="7 8">185</strain>
    </source>
</reference>
<evidence type="ECO:0000256" key="3">
    <source>
        <dbReference type="ARBA" id="ARBA00022692"/>
    </source>
</evidence>
<feature type="transmembrane region" description="Helical" evidence="6">
    <location>
        <begin position="194"/>
        <end position="213"/>
    </location>
</feature>
<evidence type="ECO:0000313" key="8">
    <source>
        <dbReference type="Proteomes" id="UP000501939"/>
    </source>
</evidence>
<feature type="transmembrane region" description="Helical" evidence="6">
    <location>
        <begin position="72"/>
        <end position="93"/>
    </location>
</feature>
<dbReference type="GO" id="GO:0015171">
    <property type="term" value="F:amino acid transmembrane transporter activity"/>
    <property type="evidence" value="ECO:0007669"/>
    <property type="project" value="TreeGrafter"/>
</dbReference>
<dbReference type="EMBL" id="CP049916">
    <property type="protein sequence ID" value="QIO08723.1"/>
    <property type="molecule type" value="Genomic_DNA"/>
</dbReference>
<evidence type="ECO:0000256" key="1">
    <source>
        <dbReference type="ARBA" id="ARBA00004651"/>
    </source>
</evidence>
<proteinExistence type="predicted"/>
<name>A0A6G8S422_9GAMM</name>
<dbReference type="RefSeq" id="WP_166323753.1">
    <property type="nucleotide sequence ID" value="NZ_CP049916.1"/>
</dbReference>
<dbReference type="InterPro" id="IPR001123">
    <property type="entry name" value="LeuE-type"/>
</dbReference>
<keyword evidence="5 6" id="KW-0472">Membrane</keyword>
<feature type="transmembrane region" description="Helical" evidence="6">
    <location>
        <begin position="164"/>
        <end position="182"/>
    </location>
</feature>
<feature type="transmembrane region" description="Helical" evidence="6">
    <location>
        <begin position="40"/>
        <end position="63"/>
    </location>
</feature>
<accession>A0A6G8S422</accession>
<comment type="subcellular location">
    <subcellularLocation>
        <location evidence="1">Cell membrane</location>
        <topology evidence="1">Multi-pass membrane protein</topology>
    </subcellularLocation>
</comment>
<dbReference type="PANTHER" id="PTHR30086">
    <property type="entry name" value="ARGININE EXPORTER PROTEIN ARGO"/>
    <property type="match status" value="1"/>
</dbReference>
<keyword evidence="2" id="KW-1003">Cell membrane</keyword>
<evidence type="ECO:0000256" key="6">
    <source>
        <dbReference type="SAM" id="Phobius"/>
    </source>
</evidence>
<evidence type="ECO:0000256" key="2">
    <source>
        <dbReference type="ARBA" id="ARBA00022475"/>
    </source>
</evidence>
<evidence type="ECO:0000313" key="7">
    <source>
        <dbReference type="EMBL" id="QIO08723.1"/>
    </source>
</evidence>
<dbReference type="AlphaFoldDB" id="A0A6G8S422"/>
<evidence type="ECO:0000256" key="5">
    <source>
        <dbReference type="ARBA" id="ARBA00023136"/>
    </source>
</evidence>
<dbReference type="GO" id="GO:0005886">
    <property type="term" value="C:plasma membrane"/>
    <property type="evidence" value="ECO:0007669"/>
    <property type="project" value="UniProtKB-SubCell"/>
</dbReference>